<evidence type="ECO:0000313" key="20">
    <source>
        <dbReference type="EMBL" id="GBQ03144.1"/>
    </source>
</evidence>
<keyword evidence="17" id="KW-1208">Phospholipid metabolism</keyword>
<feature type="binding site" evidence="17">
    <location>
        <begin position="78"/>
        <end position="81"/>
    </location>
    <ligand>
        <name>a CDP-1,2-diacyl-sn-glycerol</name>
        <dbReference type="ChEBI" id="CHEBI:58332"/>
    </ligand>
</feature>
<feature type="compositionally biased region" description="Low complexity" evidence="19">
    <location>
        <begin position="257"/>
        <end position="284"/>
    </location>
</feature>
<evidence type="ECO:0000256" key="7">
    <source>
        <dbReference type="ARBA" id="ARBA00022679"/>
    </source>
</evidence>
<evidence type="ECO:0000256" key="17">
    <source>
        <dbReference type="HAMAP-Rule" id="MF_02241"/>
    </source>
</evidence>
<keyword evidence="6 17" id="KW-1003">Cell membrane</keyword>
<feature type="transmembrane region" description="Helical" evidence="17">
    <location>
        <begin position="204"/>
        <end position="220"/>
    </location>
</feature>
<comment type="similarity">
    <text evidence="4 17 18">Belongs to the CDP-alcohol phosphatidyltransferase class-I family.</text>
</comment>
<gene>
    <name evidence="20" type="ORF">SSP531S_46120</name>
</gene>
<comment type="caution">
    <text evidence="20">The sequence shown here is derived from an EMBL/GenBank/DDBJ whole genome shotgun (WGS) entry which is preliminary data.</text>
</comment>
<comment type="function">
    <text evidence="17">Catalyzes the conjugation of the 1'-hydroxyl group of D-myo-inositol-3-phosphate (also named L-myo-inositol-1-phosphate) with a lipid tail of cytidine diphosphate diacylglycerol (CDP-DAG), forming phosphatidylinositol phosphate (PIP) and CMP. PIP is a precursor of phosphatidylinositol (PI) which is an essential lipid required for cell wall formation.</text>
</comment>
<evidence type="ECO:0000256" key="8">
    <source>
        <dbReference type="ARBA" id="ARBA00022692"/>
    </source>
</evidence>
<dbReference type="GO" id="GO:0016780">
    <property type="term" value="F:phosphotransferase activity, for other substituted phosphate groups"/>
    <property type="evidence" value="ECO:0007669"/>
    <property type="project" value="UniProtKB-UniRule"/>
</dbReference>
<dbReference type="InterPro" id="IPR044268">
    <property type="entry name" value="PIP_synthase_PgsA1"/>
</dbReference>
<protein>
    <recommendedName>
        <fullName evidence="14 17">Phosphatidylinositol phosphate synthase</fullName>
        <shortName evidence="17">PIP synthase</shortName>
        <ecNumber evidence="17">2.7.8.-</ecNumber>
    </recommendedName>
    <alternativeName>
        <fullName evidence="15 17">CDP-diacylglycerol--D-myo-inositol-3-phosphate 3-phosphatidyltransferase</fullName>
    </alternativeName>
</protein>
<evidence type="ECO:0000256" key="15">
    <source>
        <dbReference type="ARBA" id="ARBA00033137"/>
    </source>
</evidence>
<comment type="subcellular location">
    <subcellularLocation>
        <location evidence="1 17">Cell membrane</location>
        <topology evidence="1 17">Multi-pass membrane protein</topology>
    </subcellularLocation>
</comment>
<comment type="pathway">
    <text evidence="2 17">Phospholipid metabolism; phosphatidylinositol phosphate biosynthesis.</text>
</comment>
<evidence type="ECO:0000256" key="3">
    <source>
        <dbReference type="ARBA" id="ARBA00005189"/>
    </source>
</evidence>
<keyword evidence="17" id="KW-0443">Lipid metabolism</keyword>
<feature type="region of interest" description="Disordered" evidence="19">
    <location>
        <begin position="256"/>
        <end position="284"/>
    </location>
</feature>
<evidence type="ECO:0000313" key="21">
    <source>
        <dbReference type="Proteomes" id="UP000265354"/>
    </source>
</evidence>
<dbReference type="GO" id="GO:0000287">
    <property type="term" value="F:magnesium ion binding"/>
    <property type="evidence" value="ECO:0007669"/>
    <property type="project" value="UniProtKB-UniRule"/>
</dbReference>
<dbReference type="HAMAP" id="MF_02241">
    <property type="entry name" value="PIP_synthase"/>
    <property type="match status" value="1"/>
</dbReference>
<evidence type="ECO:0000256" key="13">
    <source>
        <dbReference type="ARBA" id="ARBA00023935"/>
    </source>
</evidence>
<comment type="catalytic activity">
    <reaction evidence="16 17">
        <text>a CDP-1,2-diacyl-sn-glycerol + 1D-myo-inositol 3-phosphate = a 1,2-diacyl-sn-glycero-3-phospho-(1D-myo-inositol-3-phosphate) + CMP + H(+)</text>
        <dbReference type="Rhea" id="RHEA:60504"/>
        <dbReference type="ChEBI" id="CHEBI:15378"/>
        <dbReference type="ChEBI" id="CHEBI:58088"/>
        <dbReference type="ChEBI" id="CHEBI:58332"/>
        <dbReference type="ChEBI" id="CHEBI:58401"/>
        <dbReference type="ChEBI" id="CHEBI:60377"/>
    </reaction>
</comment>
<dbReference type="GO" id="GO:0008654">
    <property type="term" value="P:phospholipid biosynthetic process"/>
    <property type="evidence" value="ECO:0007669"/>
    <property type="project" value="UniProtKB-UniRule"/>
</dbReference>
<keyword evidence="12 17" id="KW-0472">Membrane</keyword>
<feature type="binding site" evidence="17">
    <location>
        <position position="136"/>
    </location>
    <ligand>
        <name>Mg(2+)</name>
        <dbReference type="ChEBI" id="CHEBI:18420"/>
        <label>2</label>
    </ligand>
</feature>
<dbReference type="NCBIfam" id="NF045883">
    <property type="entry name" value="PIPSynth"/>
    <property type="match status" value="1"/>
</dbReference>
<feature type="binding site" evidence="17">
    <location>
        <position position="115"/>
    </location>
    <ligand>
        <name>Mg(2+)</name>
        <dbReference type="ChEBI" id="CHEBI:18420"/>
        <label>1</label>
    </ligand>
</feature>
<dbReference type="UniPathway" id="UPA00220"/>
<dbReference type="InterPro" id="IPR043130">
    <property type="entry name" value="CDP-OH_PTrfase_TM_dom"/>
</dbReference>
<keyword evidence="17" id="KW-0444">Lipid biosynthesis</keyword>
<evidence type="ECO:0000256" key="1">
    <source>
        <dbReference type="ARBA" id="ARBA00004651"/>
    </source>
</evidence>
<evidence type="ECO:0000256" key="14">
    <source>
        <dbReference type="ARBA" id="ARBA00024082"/>
    </source>
</evidence>
<keyword evidence="10 17" id="KW-0460">Magnesium</keyword>
<feature type="transmembrane region" description="Helical" evidence="17">
    <location>
        <begin position="101"/>
        <end position="117"/>
    </location>
</feature>
<dbReference type="EMBL" id="BGZL01000015">
    <property type="protein sequence ID" value="GBQ03144.1"/>
    <property type="molecule type" value="Genomic_DNA"/>
</dbReference>
<feature type="active site" description="Proton acceptor" evidence="17">
    <location>
        <position position="140"/>
    </location>
</feature>
<evidence type="ECO:0000256" key="9">
    <source>
        <dbReference type="ARBA" id="ARBA00022723"/>
    </source>
</evidence>
<sequence length="284" mass="29638">MSFELSTHFTVRPYVVPDRPGRPAGRVRGYDGPAGGRRGRAAHRPFGKAMLNKYARAFFTRVLTPFAAFLLRRGVSPDAVTLVGTAGVVAGALVFFPRGEFFWGTIVITLFVFSDLVDGNMARQAGVSSRWGAFLDSTLDRVADSAIFGGFALWYAGKGDDNVLCAVAIFCLASGQVVSYTKARGESIGLPVAVNGLVERAERLVISLVAAGLAGLHAFGVPGVDVLLPVALWVVAAGSVVTLAQRVVTVRREAAEADAGQAGDAPSQGPSQGSTHGTSQGSEA</sequence>
<keyword evidence="11 17" id="KW-1133">Transmembrane helix</keyword>
<evidence type="ECO:0000256" key="2">
    <source>
        <dbReference type="ARBA" id="ARBA00004805"/>
    </source>
</evidence>
<organism evidence="20 21">
    <name type="scientific">Streptomyces spongiicola</name>
    <dbReference type="NCBI Taxonomy" id="1690221"/>
    <lineage>
        <taxon>Bacteria</taxon>
        <taxon>Bacillati</taxon>
        <taxon>Actinomycetota</taxon>
        <taxon>Actinomycetes</taxon>
        <taxon>Kitasatosporales</taxon>
        <taxon>Streptomycetaceae</taxon>
        <taxon>Streptomyces</taxon>
    </lineage>
</organism>
<accession>A0A388T4P3</accession>
<feature type="binding site" evidence="17">
    <location>
        <position position="118"/>
    </location>
    <ligand>
        <name>Mg(2+)</name>
        <dbReference type="ChEBI" id="CHEBI:18420"/>
        <label>1</label>
    </ligand>
</feature>
<evidence type="ECO:0000256" key="6">
    <source>
        <dbReference type="ARBA" id="ARBA00022475"/>
    </source>
</evidence>
<feature type="binding site" evidence="17">
    <location>
        <position position="119"/>
    </location>
    <ligand>
        <name>a CDP-1,2-diacyl-sn-glycerol</name>
        <dbReference type="ChEBI" id="CHEBI:58332"/>
    </ligand>
</feature>
<evidence type="ECO:0000256" key="16">
    <source>
        <dbReference type="ARBA" id="ARBA00048865"/>
    </source>
</evidence>
<dbReference type="InterPro" id="IPR048254">
    <property type="entry name" value="CDP_ALCOHOL_P_TRANSF_CS"/>
</dbReference>
<name>A0A388T4P3_9ACTN</name>
<evidence type="ECO:0000256" key="11">
    <source>
        <dbReference type="ARBA" id="ARBA00022989"/>
    </source>
</evidence>
<feature type="region of interest" description="Disordered" evidence="19">
    <location>
        <begin position="20"/>
        <end position="41"/>
    </location>
</feature>
<dbReference type="InterPro" id="IPR000462">
    <property type="entry name" value="CDP-OH_P_trans"/>
</dbReference>
<keyword evidence="7 17" id="KW-0808">Transferase</keyword>
<feature type="binding site" evidence="17">
    <location>
        <position position="123"/>
    </location>
    <ligand>
        <name>a CDP-1,2-diacyl-sn-glycerol</name>
        <dbReference type="ChEBI" id="CHEBI:58332"/>
    </ligand>
</feature>
<evidence type="ECO:0000256" key="4">
    <source>
        <dbReference type="ARBA" id="ARBA00010441"/>
    </source>
</evidence>
<comment type="subunit">
    <text evidence="5 17">Homodimer.</text>
</comment>
<dbReference type="Gene3D" id="1.20.120.1760">
    <property type="match status" value="1"/>
</dbReference>
<feature type="binding site" evidence="17">
    <location>
        <position position="136"/>
    </location>
    <ligand>
        <name>Mg(2+)</name>
        <dbReference type="ChEBI" id="CHEBI:18420"/>
        <label>1</label>
    </ligand>
</feature>
<dbReference type="Proteomes" id="UP000265354">
    <property type="component" value="Unassembled WGS sequence"/>
</dbReference>
<comment type="pathway">
    <text evidence="3">Lipid metabolism.</text>
</comment>
<reference evidence="20 21" key="1">
    <citation type="submission" date="2018-07" db="EMBL/GenBank/DDBJ databases">
        <title>Whole Genome Shotgun Sequence of Streptomyces spongiicola strain 531S.</title>
        <authorList>
            <person name="Dohra H."/>
            <person name="Kodani S."/>
        </authorList>
    </citation>
    <scope>NUCLEOTIDE SEQUENCE [LARGE SCALE GENOMIC DNA]</scope>
    <source>
        <strain evidence="20 21">531S</strain>
    </source>
</reference>
<dbReference type="Pfam" id="PF01066">
    <property type="entry name" value="CDP-OH_P_transf"/>
    <property type="match status" value="1"/>
</dbReference>
<keyword evidence="8 17" id="KW-0812">Transmembrane</keyword>
<feature type="binding site" evidence="17">
    <location>
        <position position="140"/>
    </location>
    <ligand>
        <name>Mg(2+)</name>
        <dbReference type="ChEBI" id="CHEBI:18420"/>
        <label>2</label>
    </ligand>
</feature>
<comment type="catalytic activity">
    <reaction evidence="13 17">
        <text>1,2-di-(9Z-octadecenoyl)-sn-glycero-3-cytidine-5'-diphosphate + 1D-myo-inositol 3-phosphate = 1,2-di-(9Z-octadecenoyl)-sn-glycero-3-phospho-(1D-myo-inositol-3-phosphate) + CMP + H(+)</text>
        <dbReference type="Rhea" id="RHEA:61216"/>
        <dbReference type="ChEBI" id="CHEBI:15378"/>
        <dbReference type="ChEBI" id="CHEBI:58401"/>
        <dbReference type="ChEBI" id="CHEBI:60377"/>
        <dbReference type="ChEBI" id="CHEBI:85356"/>
        <dbReference type="ChEBI" id="CHEBI:144472"/>
    </reaction>
</comment>
<comment type="cofactor">
    <cofactor evidence="17">
        <name>Mg(2+)</name>
        <dbReference type="ChEBI" id="CHEBI:18420"/>
    </cofactor>
    <text evidence="17">Contains a di-nuclear catalytic Mg(2+) center.</text>
</comment>
<evidence type="ECO:0000256" key="5">
    <source>
        <dbReference type="ARBA" id="ARBA00011738"/>
    </source>
</evidence>
<dbReference type="AlphaFoldDB" id="A0A388T4P3"/>
<feature type="transmembrane region" description="Helical" evidence="17">
    <location>
        <begin position="54"/>
        <end position="71"/>
    </location>
</feature>
<comment type="caution">
    <text evidence="17">Lacks conserved residue(s) required for the propagation of feature annotation.</text>
</comment>
<keyword evidence="9 17" id="KW-0479">Metal-binding</keyword>
<evidence type="ECO:0000256" key="19">
    <source>
        <dbReference type="SAM" id="MobiDB-lite"/>
    </source>
</evidence>
<proteinExistence type="inferred from homology"/>
<feature type="transmembrane region" description="Helical" evidence="17">
    <location>
        <begin position="226"/>
        <end position="244"/>
    </location>
</feature>
<evidence type="ECO:0000256" key="10">
    <source>
        <dbReference type="ARBA" id="ARBA00022842"/>
    </source>
</evidence>
<feature type="binding site" evidence="17">
    <location>
        <position position="129"/>
    </location>
    <ligand>
        <name>a CDP-1,2-diacyl-sn-glycerol</name>
        <dbReference type="ChEBI" id="CHEBI:58332"/>
    </ligand>
</feature>
<dbReference type="PROSITE" id="PS00379">
    <property type="entry name" value="CDP_ALCOHOL_P_TRANSF"/>
    <property type="match status" value="1"/>
</dbReference>
<keyword evidence="17" id="KW-0594">Phospholipid biosynthesis</keyword>
<dbReference type="GO" id="GO:0005886">
    <property type="term" value="C:plasma membrane"/>
    <property type="evidence" value="ECO:0007669"/>
    <property type="project" value="UniProtKB-SubCell"/>
</dbReference>
<dbReference type="EC" id="2.7.8.-" evidence="17"/>
<feature type="binding site" evidence="17">
    <location>
        <position position="115"/>
    </location>
    <ligand>
        <name>Mg(2+)</name>
        <dbReference type="ChEBI" id="CHEBI:18420"/>
        <label>2</label>
    </ligand>
</feature>
<evidence type="ECO:0000256" key="18">
    <source>
        <dbReference type="RuleBase" id="RU003750"/>
    </source>
</evidence>
<evidence type="ECO:0000256" key="12">
    <source>
        <dbReference type="ARBA" id="ARBA00023136"/>
    </source>
</evidence>